<sequence length="43" mass="4549">TPTSPGEDPVSAVPVTIVGRVSSFEKLRTCKEAGEITLRAHLV</sequence>
<reference evidence="1" key="1">
    <citation type="submission" date="2018-05" db="EMBL/GenBank/DDBJ databases">
        <authorList>
            <person name="Lanie J.A."/>
            <person name="Ng W.-L."/>
            <person name="Kazmierczak K.M."/>
            <person name="Andrzejewski T.M."/>
            <person name="Davidsen T.M."/>
            <person name="Wayne K.J."/>
            <person name="Tettelin H."/>
            <person name="Glass J.I."/>
            <person name="Rusch D."/>
            <person name="Podicherti R."/>
            <person name="Tsui H.-C.T."/>
            <person name="Winkler M.E."/>
        </authorList>
    </citation>
    <scope>NUCLEOTIDE SEQUENCE</scope>
</reference>
<protein>
    <submittedName>
        <fullName evidence="1">Uncharacterized protein</fullName>
    </submittedName>
</protein>
<dbReference type="AlphaFoldDB" id="A0A381RSD3"/>
<feature type="non-terminal residue" evidence="1">
    <location>
        <position position="1"/>
    </location>
</feature>
<organism evidence="1">
    <name type="scientific">marine metagenome</name>
    <dbReference type="NCBI Taxonomy" id="408172"/>
    <lineage>
        <taxon>unclassified sequences</taxon>
        <taxon>metagenomes</taxon>
        <taxon>ecological metagenomes</taxon>
    </lineage>
</organism>
<evidence type="ECO:0000313" key="1">
    <source>
        <dbReference type="EMBL" id="SUZ94144.1"/>
    </source>
</evidence>
<proteinExistence type="predicted"/>
<gene>
    <name evidence="1" type="ORF">METZ01_LOCUS46998</name>
</gene>
<accession>A0A381RSD3</accession>
<dbReference type="EMBL" id="UINC01002208">
    <property type="protein sequence ID" value="SUZ94144.1"/>
    <property type="molecule type" value="Genomic_DNA"/>
</dbReference>
<name>A0A381RSD3_9ZZZZ</name>